<dbReference type="EMBL" id="CP065956">
    <property type="protein sequence ID" value="QSR86640.1"/>
    <property type="molecule type" value="Genomic_DNA"/>
</dbReference>
<keyword evidence="2" id="KW-1185">Reference proteome</keyword>
<dbReference type="Proteomes" id="UP000663088">
    <property type="component" value="Chromosome"/>
</dbReference>
<gene>
    <name evidence="1" type="ORF">EM20IM_09190</name>
</gene>
<sequence length="62" mass="6906">MIPKIDARFFTLKTLSHSWSYGGINLEALRPSSTEAKIALAKARSLLLKKVLPENLLSLSHE</sequence>
<proteinExistence type="predicted"/>
<accession>A0ABX7PUH1</accession>
<reference evidence="1 2" key="1">
    <citation type="submission" date="2020-12" db="EMBL/GenBank/DDBJ databases">
        <authorList>
            <person name="Awala S.I."/>
            <person name="Gwak J.-H."/>
            <person name="Kim S.-J."/>
            <person name="Rhee S.-K."/>
        </authorList>
    </citation>
    <scope>NUCLEOTIDE SEQUENCE [LARGE SCALE GENOMIC DNA]</scope>
    <source>
        <strain evidence="1 2">IT5</strain>
    </source>
</reference>
<evidence type="ECO:0000313" key="2">
    <source>
        <dbReference type="Proteomes" id="UP000663088"/>
    </source>
</evidence>
<name>A0ABX7PUH1_9BACT</name>
<evidence type="ECO:0000313" key="1">
    <source>
        <dbReference type="EMBL" id="QSR86640.1"/>
    </source>
</evidence>
<protein>
    <submittedName>
        <fullName evidence="1">Uncharacterized protein</fullName>
    </submittedName>
</protein>
<organism evidence="1 2">
    <name type="scientific">Candidatus Methylacidiphilum infernorum</name>
    <dbReference type="NCBI Taxonomy" id="511746"/>
    <lineage>
        <taxon>Bacteria</taxon>
        <taxon>Pseudomonadati</taxon>
        <taxon>Verrucomicrobiota</taxon>
        <taxon>Methylacidiphilae</taxon>
        <taxon>Methylacidiphilales</taxon>
        <taxon>Methylacidiphilaceae</taxon>
        <taxon>Methylacidiphilum (ex Ratnadevi et al. 2023)</taxon>
    </lineage>
</organism>
<dbReference type="RefSeq" id="WP_206846517.1">
    <property type="nucleotide sequence ID" value="NZ_CP065956.1"/>
</dbReference>